<dbReference type="EMBL" id="JAUJLE010000607">
    <property type="protein sequence ID" value="KAK0952519.1"/>
    <property type="molecule type" value="Genomic_DNA"/>
</dbReference>
<feature type="compositionally biased region" description="Acidic residues" evidence="1">
    <location>
        <begin position="43"/>
        <end position="63"/>
    </location>
</feature>
<accession>A0AAN6H4U7</accession>
<dbReference type="AlphaFoldDB" id="A0AAN6H4U7"/>
<evidence type="ECO:0000313" key="2">
    <source>
        <dbReference type="EMBL" id="KAK0952519.1"/>
    </source>
</evidence>
<organism evidence="2 3">
    <name type="scientific">Friedmanniomyces endolithicus</name>
    <dbReference type="NCBI Taxonomy" id="329885"/>
    <lineage>
        <taxon>Eukaryota</taxon>
        <taxon>Fungi</taxon>
        <taxon>Dikarya</taxon>
        <taxon>Ascomycota</taxon>
        <taxon>Pezizomycotina</taxon>
        <taxon>Dothideomycetes</taxon>
        <taxon>Dothideomycetidae</taxon>
        <taxon>Mycosphaerellales</taxon>
        <taxon>Teratosphaeriaceae</taxon>
        <taxon>Friedmanniomyces</taxon>
    </lineage>
</organism>
<dbReference type="Proteomes" id="UP001175353">
    <property type="component" value="Unassembled WGS sequence"/>
</dbReference>
<feature type="region of interest" description="Disordered" evidence="1">
    <location>
        <begin position="39"/>
        <end position="63"/>
    </location>
</feature>
<name>A0AAN6H4U7_9PEZI</name>
<sequence>VEELRAGNWGLVGQVESLRRHLGLVKGVLRSPIVIPRVFGDGGEGEEGGFGEGEDGGEDSGVDDVFEVEGEGEGVFEHEVWQADVQALMQELGLFKRKVADDKERFPHPVEA</sequence>
<protein>
    <submittedName>
        <fullName evidence="2">Uncharacterized protein</fullName>
    </submittedName>
</protein>
<evidence type="ECO:0000256" key="1">
    <source>
        <dbReference type="SAM" id="MobiDB-lite"/>
    </source>
</evidence>
<reference evidence="2" key="1">
    <citation type="submission" date="2023-06" db="EMBL/GenBank/DDBJ databases">
        <title>Black Yeasts Isolated from many extreme environments.</title>
        <authorList>
            <person name="Coleine C."/>
            <person name="Stajich J.E."/>
            <person name="Selbmann L."/>
        </authorList>
    </citation>
    <scope>NUCLEOTIDE SEQUENCE</scope>
    <source>
        <strain evidence="2">CCFEE 5200</strain>
    </source>
</reference>
<evidence type="ECO:0000313" key="3">
    <source>
        <dbReference type="Proteomes" id="UP001175353"/>
    </source>
</evidence>
<feature type="non-terminal residue" evidence="2">
    <location>
        <position position="1"/>
    </location>
</feature>
<proteinExistence type="predicted"/>
<comment type="caution">
    <text evidence="2">The sequence shown here is derived from an EMBL/GenBank/DDBJ whole genome shotgun (WGS) entry which is preliminary data.</text>
</comment>
<keyword evidence="3" id="KW-1185">Reference proteome</keyword>
<gene>
    <name evidence="2" type="ORF">LTR91_024367</name>
</gene>